<evidence type="ECO:0000313" key="3">
    <source>
        <dbReference type="Proteomes" id="UP000050741"/>
    </source>
</evidence>
<dbReference type="SMART" id="SM00054">
    <property type="entry name" value="EFh"/>
    <property type="match status" value="2"/>
</dbReference>
<dbReference type="Pfam" id="PF13202">
    <property type="entry name" value="EF-hand_5"/>
    <property type="match status" value="2"/>
</dbReference>
<keyword evidence="3" id="KW-1185">Reference proteome</keyword>
<proteinExistence type="predicted"/>
<dbReference type="InterPro" id="IPR011992">
    <property type="entry name" value="EF-hand-dom_pair"/>
</dbReference>
<organism evidence="3 4">
    <name type="scientific">Globodera pallida</name>
    <name type="common">Potato cyst nematode worm</name>
    <name type="synonym">Heterodera pallida</name>
    <dbReference type="NCBI Taxonomy" id="36090"/>
    <lineage>
        <taxon>Eukaryota</taxon>
        <taxon>Metazoa</taxon>
        <taxon>Ecdysozoa</taxon>
        <taxon>Nematoda</taxon>
        <taxon>Chromadorea</taxon>
        <taxon>Rhabditida</taxon>
        <taxon>Tylenchina</taxon>
        <taxon>Tylenchomorpha</taxon>
        <taxon>Tylenchoidea</taxon>
        <taxon>Heteroderidae</taxon>
        <taxon>Heteroderinae</taxon>
        <taxon>Globodera</taxon>
    </lineage>
</organism>
<dbReference type="CDD" id="cd00051">
    <property type="entry name" value="EFh"/>
    <property type="match status" value="1"/>
</dbReference>
<dbReference type="PROSITE" id="PS00018">
    <property type="entry name" value="EF_HAND_1"/>
    <property type="match status" value="1"/>
</dbReference>
<dbReference type="InterPro" id="IPR018247">
    <property type="entry name" value="EF_Hand_1_Ca_BS"/>
</dbReference>
<feature type="domain" description="EF-hand" evidence="2">
    <location>
        <begin position="104"/>
        <end position="139"/>
    </location>
</feature>
<dbReference type="Proteomes" id="UP000050741">
    <property type="component" value="Unassembled WGS sequence"/>
</dbReference>
<dbReference type="SUPFAM" id="SSF47473">
    <property type="entry name" value="EF-hand"/>
    <property type="match status" value="1"/>
</dbReference>
<dbReference type="PROSITE" id="PS50222">
    <property type="entry name" value="EF_HAND_2"/>
    <property type="match status" value="2"/>
</dbReference>
<dbReference type="Gene3D" id="1.10.238.10">
    <property type="entry name" value="EF-hand"/>
    <property type="match status" value="1"/>
</dbReference>
<accession>A0A183BX84</accession>
<keyword evidence="1" id="KW-0106">Calcium</keyword>
<dbReference type="AlphaFoldDB" id="A0A183BX84"/>
<evidence type="ECO:0000313" key="4">
    <source>
        <dbReference type="WBParaSite" id="GPLIN_000522300"/>
    </source>
</evidence>
<dbReference type="InterPro" id="IPR002048">
    <property type="entry name" value="EF_hand_dom"/>
</dbReference>
<dbReference type="GO" id="GO:0005509">
    <property type="term" value="F:calcium ion binding"/>
    <property type="evidence" value="ECO:0007669"/>
    <property type="project" value="InterPro"/>
</dbReference>
<dbReference type="WBParaSite" id="GPLIN_000522300">
    <property type="protein sequence ID" value="GPLIN_000522300"/>
    <property type="gene ID" value="GPLIN_000522300"/>
</dbReference>
<protein>
    <submittedName>
        <fullName evidence="4">EF-hand domain-containing protein</fullName>
    </submittedName>
</protein>
<sequence length="182" mass="19948">MFEFGSEVRHAGPGPSSFFSCPGPYEPSCNIFEHNCVGCEYVYDNKDGCKLYVSCSCYYCCDPKYAESCPDGCHRCIKDGEGGCPENSAVNFKSIGNSSSSMLEMEAKAWQHFNMIDVDKNGSISLNEAVDHLGSKLDNGTAAATNVAKNVSWFAELDRNGNNQIDAEEFDRTLIGVRQSDE</sequence>
<evidence type="ECO:0000256" key="1">
    <source>
        <dbReference type="ARBA" id="ARBA00022837"/>
    </source>
</evidence>
<reference evidence="3" key="1">
    <citation type="submission" date="2014-05" db="EMBL/GenBank/DDBJ databases">
        <title>The genome and life-stage specific transcriptomes of Globodera pallida elucidate key aspects of plant parasitism by a cyst nematode.</title>
        <authorList>
            <person name="Cotton J.A."/>
            <person name="Lilley C.J."/>
            <person name="Jones L.M."/>
            <person name="Kikuchi T."/>
            <person name="Reid A.J."/>
            <person name="Thorpe P."/>
            <person name="Tsai I.J."/>
            <person name="Beasley H."/>
            <person name="Blok V."/>
            <person name="Cock P.J.A."/>
            <person name="Van den Akker S.E."/>
            <person name="Holroyd N."/>
            <person name="Hunt M."/>
            <person name="Mantelin S."/>
            <person name="Naghra H."/>
            <person name="Pain A."/>
            <person name="Palomares-Rius J.E."/>
            <person name="Zarowiecki M."/>
            <person name="Berriman M."/>
            <person name="Jones J.T."/>
            <person name="Urwin P.E."/>
        </authorList>
    </citation>
    <scope>NUCLEOTIDE SEQUENCE [LARGE SCALE GENOMIC DNA]</scope>
    <source>
        <strain evidence="3">Lindley</strain>
    </source>
</reference>
<feature type="domain" description="EF-hand" evidence="2">
    <location>
        <begin position="145"/>
        <end position="180"/>
    </location>
</feature>
<name>A0A183BX84_GLOPA</name>
<reference evidence="4" key="2">
    <citation type="submission" date="2016-06" db="UniProtKB">
        <authorList>
            <consortium name="WormBaseParasite"/>
        </authorList>
    </citation>
    <scope>IDENTIFICATION</scope>
</reference>
<evidence type="ECO:0000259" key="2">
    <source>
        <dbReference type="PROSITE" id="PS50222"/>
    </source>
</evidence>